<accession>U1PD20</accession>
<name>U1PD20_9EURY</name>
<protein>
    <submittedName>
        <fullName evidence="1">Uncharacterized protein</fullName>
    </submittedName>
</protein>
<dbReference type="AlphaFoldDB" id="U1PD20"/>
<evidence type="ECO:0000313" key="2">
    <source>
        <dbReference type="Proteomes" id="UP000030649"/>
    </source>
</evidence>
<sequence length="230" mass="26392">NAITYLLCECGIRDVAEPEGQLSNREIWEVWKHAKENGIIDDQDPAPVRAMKFYAEKLDYDITEGEMLDTDVYNDVISSIDDRLNSGRDQRENSTRRFYKEQDSEYYDMDVDIVKSACPIVDELQNFSSLDIVWTCDETDEYLPTLCLVALQEDYISTPVEPSWASELTDIEFARLCLDAKSKYLFTGNPPFRAIRGTAIIADHIVLDGEIDASDYRVVRDFFKSSSSFQ</sequence>
<organism evidence="1 2">
    <name type="scientific">Haloquadratum walsbyi J07HQW1</name>
    <dbReference type="NCBI Taxonomy" id="1238424"/>
    <lineage>
        <taxon>Archaea</taxon>
        <taxon>Methanobacteriati</taxon>
        <taxon>Methanobacteriota</taxon>
        <taxon>Stenosarchaea group</taxon>
        <taxon>Halobacteria</taxon>
        <taxon>Halobacteriales</taxon>
        <taxon>Haloferacaceae</taxon>
        <taxon>Haloquadratum</taxon>
    </lineage>
</organism>
<gene>
    <name evidence="1" type="ORF">J07HQW1_00004</name>
</gene>
<dbReference type="HOGENOM" id="CLU_1201978_0_0_2"/>
<dbReference type="Proteomes" id="UP000030649">
    <property type="component" value="Unassembled WGS sequence"/>
</dbReference>
<reference evidence="1 2" key="1">
    <citation type="journal article" date="2013" name="PLoS ONE">
        <title>Assembly-driven community genomics of a hypersaline microbial ecosystem.</title>
        <authorList>
            <person name="Podell S."/>
            <person name="Ugalde J.A."/>
            <person name="Narasingarao P."/>
            <person name="Banfield J.F."/>
            <person name="Heidelberg K.B."/>
            <person name="Allen E.E."/>
        </authorList>
    </citation>
    <scope>NUCLEOTIDE SEQUENCE [LARGE SCALE GENOMIC DNA]</scope>
    <source>
        <strain evidence="2">J07HQW1</strain>
    </source>
</reference>
<dbReference type="STRING" id="1238424.J07HQW1_00004"/>
<feature type="non-terminal residue" evidence="1">
    <location>
        <position position="1"/>
    </location>
</feature>
<dbReference type="EMBL" id="KE356560">
    <property type="protein sequence ID" value="ERG89991.1"/>
    <property type="molecule type" value="Genomic_DNA"/>
</dbReference>
<proteinExistence type="predicted"/>
<evidence type="ECO:0000313" key="1">
    <source>
        <dbReference type="EMBL" id="ERG89991.1"/>
    </source>
</evidence>